<dbReference type="RefSeq" id="WP_166133483.1">
    <property type="nucleotide sequence ID" value="NZ_JAAOBY010000001.1"/>
</dbReference>
<dbReference type="Proteomes" id="UP000621670">
    <property type="component" value="Unassembled WGS sequence"/>
</dbReference>
<protein>
    <submittedName>
        <fullName evidence="13">SusC/RagA family TonB-linked outer membrane protein</fullName>
    </submittedName>
</protein>
<evidence type="ECO:0000256" key="10">
    <source>
        <dbReference type="SAM" id="SignalP"/>
    </source>
</evidence>
<evidence type="ECO:0000256" key="2">
    <source>
        <dbReference type="ARBA" id="ARBA00022448"/>
    </source>
</evidence>
<dbReference type="InterPro" id="IPR008969">
    <property type="entry name" value="CarboxyPept-like_regulatory"/>
</dbReference>
<keyword evidence="4 8" id="KW-0812">Transmembrane</keyword>
<dbReference type="InterPro" id="IPR036942">
    <property type="entry name" value="Beta-barrel_TonB_sf"/>
</dbReference>
<keyword evidence="6 8" id="KW-0472">Membrane</keyword>
<dbReference type="Pfam" id="PF00593">
    <property type="entry name" value="TonB_dep_Rec_b-barrel"/>
    <property type="match status" value="1"/>
</dbReference>
<dbReference type="InterPro" id="IPR023997">
    <property type="entry name" value="TonB-dep_OMP_SusC/RagA_CS"/>
</dbReference>
<keyword evidence="2 8" id="KW-0813">Transport</keyword>
<keyword evidence="3 8" id="KW-1134">Transmembrane beta strand</keyword>
<dbReference type="PROSITE" id="PS52016">
    <property type="entry name" value="TONB_DEPENDENT_REC_3"/>
    <property type="match status" value="1"/>
</dbReference>
<dbReference type="InterPro" id="IPR012910">
    <property type="entry name" value="Plug_dom"/>
</dbReference>
<evidence type="ECO:0000259" key="11">
    <source>
        <dbReference type="Pfam" id="PF00593"/>
    </source>
</evidence>
<gene>
    <name evidence="13" type="ORF">H8R26_03985</name>
</gene>
<evidence type="ECO:0000313" key="13">
    <source>
        <dbReference type="EMBL" id="MBC5862571.1"/>
    </source>
</evidence>
<evidence type="ECO:0000256" key="5">
    <source>
        <dbReference type="ARBA" id="ARBA00023077"/>
    </source>
</evidence>
<evidence type="ECO:0000313" key="14">
    <source>
        <dbReference type="Proteomes" id="UP000621670"/>
    </source>
</evidence>
<feature type="domain" description="TonB-dependent receptor-like beta-barrel" evidence="11">
    <location>
        <begin position="460"/>
        <end position="1000"/>
    </location>
</feature>
<feature type="chain" id="PRO_5046068670" evidence="10">
    <location>
        <begin position="23"/>
        <end position="1036"/>
    </location>
</feature>
<organism evidence="13 14">
    <name type="scientific">Flavobacterium turcicum</name>
    <dbReference type="NCBI Taxonomy" id="2764718"/>
    <lineage>
        <taxon>Bacteria</taxon>
        <taxon>Pseudomonadati</taxon>
        <taxon>Bacteroidota</taxon>
        <taxon>Flavobacteriia</taxon>
        <taxon>Flavobacteriales</taxon>
        <taxon>Flavobacteriaceae</taxon>
        <taxon>Flavobacterium</taxon>
    </lineage>
</organism>
<evidence type="ECO:0000256" key="3">
    <source>
        <dbReference type="ARBA" id="ARBA00022452"/>
    </source>
</evidence>
<reference evidence="13 14" key="1">
    <citation type="submission" date="2020-08" db="EMBL/GenBank/DDBJ databases">
        <title>Description of novel Flavobacterium F-400 isolate.</title>
        <authorList>
            <person name="Saticioglu I."/>
            <person name="Duman M."/>
            <person name="Altun S."/>
        </authorList>
    </citation>
    <scope>NUCLEOTIDE SEQUENCE [LARGE SCALE GENOMIC DNA]</scope>
    <source>
        <strain evidence="13 14">F-400</strain>
    </source>
</reference>
<keyword evidence="10" id="KW-0732">Signal</keyword>
<comment type="similarity">
    <text evidence="8 9">Belongs to the TonB-dependent receptor family.</text>
</comment>
<evidence type="ECO:0000256" key="4">
    <source>
        <dbReference type="ARBA" id="ARBA00022692"/>
    </source>
</evidence>
<evidence type="ECO:0000259" key="12">
    <source>
        <dbReference type="Pfam" id="PF07715"/>
    </source>
</evidence>
<dbReference type="Gene3D" id="2.170.130.10">
    <property type="entry name" value="TonB-dependent receptor, plug domain"/>
    <property type="match status" value="1"/>
</dbReference>
<proteinExistence type="inferred from homology"/>
<dbReference type="Gene3D" id="2.40.170.20">
    <property type="entry name" value="TonB-dependent receptor, beta-barrel domain"/>
    <property type="match status" value="1"/>
</dbReference>
<dbReference type="InterPro" id="IPR039426">
    <property type="entry name" value="TonB-dep_rcpt-like"/>
</dbReference>
<keyword evidence="7 8" id="KW-0998">Cell outer membrane</keyword>
<dbReference type="SUPFAM" id="SSF56935">
    <property type="entry name" value="Porins"/>
    <property type="match status" value="1"/>
</dbReference>
<keyword evidence="14" id="KW-1185">Reference proteome</keyword>
<dbReference type="NCBIfam" id="TIGR04057">
    <property type="entry name" value="SusC_RagA_signa"/>
    <property type="match status" value="1"/>
</dbReference>
<dbReference type="SUPFAM" id="SSF49464">
    <property type="entry name" value="Carboxypeptidase regulatory domain-like"/>
    <property type="match status" value="1"/>
</dbReference>
<dbReference type="EMBL" id="JACRUM010000001">
    <property type="protein sequence ID" value="MBC5862571.1"/>
    <property type="molecule type" value="Genomic_DNA"/>
</dbReference>
<name>A0ABR7JE90_9FLAO</name>
<dbReference type="Pfam" id="PF13715">
    <property type="entry name" value="CarbopepD_reg_2"/>
    <property type="match status" value="1"/>
</dbReference>
<sequence>MRSKYKWIMTLLVAFSMHLSFAQEKTITGVVTDVTGPLPGVNVGVKGSKTGVQTDLDGKYSIKAKTGDVLVFSFVGMTETTKVVGAASSVNVLMTDNAKVLSEVVVQGYRTVTKKTAVTAVATVTSASIENRPNANVMNTLQGQLAGVNIATGTGQPGSKSTVIIRGLGTLNGNSDPLYVIDGFPSNSDNFRSFNPNDIESVSVLKDAAAIAEYGSRGSNGVIVVKTKGGKFTDARTTFKYSTNYGVSELQKPKYRIANAKQLLQIEKNRGIGYGSTLTDAQISAYNIDQNWVDVFFRQGTSVNHNLGIENNGKNLNSYTSLGYFEQEGTLKTTKLQRFSLRSNINGKSANEKFRFQVNSAVNHSKSNEALSLGTGGVNQNYVLGAYQAAPYLSADKYVSSAQTFLDFSGVGNTLPGTADLSLTPYFLIDKLRTFATSNEETRVDVATDFSYKLTNDLTARSRVSGQLLSNRFFQATFPRSFNALLFNSAGSASTVNSTLNNLPYVEFDGSESIGQRREFFFNNLYQLAYNKVVGSHTLNVSLNAEYNYSQLNVNNFTQNGLDIALYKPNTGAGYIADNTTGANDFYVPTVAASNLRNDLISYFASVDYDFKGKYGLLGSFRRDASSRFLKEDRNGDFYSVGARWNIDEEDFMSSLEFVDVLKLRGSYGTVGNQRIINGTVFAGIVPPAYVTTFAGVTGGASYAGQATFNPTFGAPGLKWETTKQWNIGLDFEFFKSRIRGSFDKYNKETVDQFFTDPQSPAFGASGFLRNSDATVSNDGYELGIAFDVIRNRDMTFTLRANGSYNKNTLSGITANDGRIPNGNLINRNGGPAFEYYTIPYAGVNPVNGNLLFVSKSGGTTENPIESDRVETGKNYLPVYQGGFGFDFNYKGFFIASTFTFAAEVFRFDRDEEIYYQQSGYGDFNKSYDLLNAWTPNNTTSNIPSLTAGNEGQDDNSDRFLRDASYIRLRNAQIGYNVPQKFLDKTFLTGLSFTLQGENLVNFTKWQGFDPESDRAADSRQYPTPKIFTFGVDLRF</sequence>
<evidence type="ECO:0000256" key="8">
    <source>
        <dbReference type="PROSITE-ProRule" id="PRU01360"/>
    </source>
</evidence>
<evidence type="ECO:0000256" key="6">
    <source>
        <dbReference type="ARBA" id="ARBA00023136"/>
    </source>
</evidence>
<dbReference type="NCBIfam" id="TIGR04056">
    <property type="entry name" value="OMP_RagA_SusC"/>
    <property type="match status" value="1"/>
</dbReference>
<dbReference type="InterPro" id="IPR000531">
    <property type="entry name" value="Beta-barrel_TonB"/>
</dbReference>
<feature type="domain" description="TonB-dependent receptor plug" evidence="12">
    <location>
        <begin position="114"/>
        <end position="222"/>
    </location>
</feature>
<accession>A0ABR7JE90</accession>
<comment type="caution">
    <text evidence="13">The sequence shown here is derived from an EMBL/GenBank/DDBJ whole genome shotgun (WGS) entry which is preliminary data.</text>
</comment>
<keyword evidence="5 9" id="KW-0798">TonB box</keyword>
<evidence type="ECO:0000256" key="7">
    <source>
        <dbReference type="ARBA" id="ARBA00023237"/>
    </source>
</evidence>
<comment type="subcellular location">
    <subcellularLocation>
        <location evidence="1 8">Cell outer membrane</location>
        <topology evidence="1 8">Multi-pass membrane protein</topology>
    </subcellularLocation>
</comment>
<dbReference type="Pfam" id="PF07715">
    <property type="entry name" value="Plug"/>
    <property type="match status" value="1"/>
</dbReference>
<evidence type="ECO:0000256" key="1">
    <source>
        <dbReference type="ARBA" id="ARBA00004571"/>
    </source>
</evidence>
<evidence type="ECO:0000256" key="9">
    <source>
        <dbReference type="RuleBase" id="RU003357"/>
    </source>
</evidence>
<dbReference type="InterPro" id="IPR023996">
    <property type="entry name" value="TonB-dep_OMP_SusC/RagA"/>
</dbReference>
<dbReference type="InterPro" id="IPR037066">
    <property type="entry name" value="Plug_dom_sf"/>
</dbReference>
<feature type="signal peptide" evidence="10">
    <location>
        <begin position="1"/>
        <end position="22"/>
    </location>
</feature>